<keyword evidence="1" id="KW-0472">Membrane</keyword>
<dbReference type="Pfam" id="PF03372">
    <property type="entry name" value="Exo_endo_phos"/>
    <property type="match status" value="1"/>
</dbReference>
<dbReference type="Gene3D" id="3.60.10.10">
    <property type="entry name" value="Endonuclease/exonuclease/phosphatase"/>
    <property type="match status" value="1"/>
</dbReference>
<reference evidence="3 4" key="1">
    <citation type="submission" date="2016-03" db="EMBL/GenBank/DDBJ databases">
        <title>Cyphomyrmex costatus WGS genome.</title>
        <authorList>
            <person name="Nygaard S."/>
            <person name="Hu H."/>
            <person name="Boomsma J."/>
            <person name="Zhang G."/>
        </authorList>
    </citation>
    <scope>NUCLEOTIDE SEQUENCE [LARGE SCALE GENOMIC DNA]</scope>
    <source>
        <strain evidence="3">MS0001</strain>
        <tissue evidence="3">Whole body</tissue>
    </source>
</reference>
<gene>
    <name evidence="3" type="ORF">ALC62_01816</name>
</gene>
<name>A0A151IP26_9HYME</name>
<protein>
    <recommendedName>
        <fullName evidence="2">Endonuclease/exonuclease/phosphatase domain-containing protein</fullName>
    </recommendedName>
</protein>
<evidence type="ECO:0000259" key="2">
    <source>
        <dbReference type="Pfam" id="PF03372"/>
    </source>
</evidence>
<keyword evidence="4" id="KW-1185">Reference proteome</keyword>
<dbReference type="EMBL" id="KQ976894">
    <property type="protein sequence ID" value="KYN07216.1"/>
    <property type="molecule type" value="Genomic_DNA"/>
</dbReference>
<sequence>MSWNCRGLRGKIPRLANFVSDFDLICLQETLLRCHTPFSLSGFACIRNDISTCHQRGLCILIRNSIDFQVLNFSHIQHHSIEDQGIKIMVDQGPLYIINIYRHSKQIHPKKFFVTYFNPLLIILILFSWETLTPIILHGVARRLIE</sequence>
<accession>A0A151IP26</accession>
<dbReference type="GO" id="GO:0003824">
    <property type="term" value="F:catalytic activity"/>
    <property type="evidence" value="ECO:0007669"/>
    <property type="project" value="InterPro"/>
</dbReference>
<organism evidence="3 4">
    <name type="scientific">Cyphomyrmex costatus</name>
    <dbReference type="NCBI Taxonomy" id="456900"/>
    <lineage>
        <taxon>Eukaryota</taxon>
        <taxon>Metazoa</taxon>
        <taxon>Ecdysozoa</taxon>
        <taxon>Arthropoda</taxon>
        <taxon>Hexapoda</taxon>
        <taxon>Insecta</taxon>
        <taxon>Pterygota</taxon>
        <taxon>Neoptera</taxon>
        <taxon>Endopterygota</taxon>
        <taxon>Hymenoptera</taxon>
        <taxon>Apocrita</taxon>
        <taxon>Aculeata</taxon>
        <taxon>Formicoidea</taxon>
        <taxon>Formicidae</taxon>
        <taxon>Myrmicinae</taxon>
        <taxon>Cyphomyrmex</taxon>
    </lineage>
</organism>
<dbReference type="InterPro" id="IPR005135">
    <property type="entry name" value="Endo/exonuclease/phosphatase"/>
</dbReference>
<feature type="transmembrane region" description="Helical" evidence="1">
    <location>
        <begin position="112"/>
        <end position="129"/>
    </location>
</feature>
<evidence type="ECO:0000313" key="4">
    <source>
        <dbReference type="Proteomes" id="UP000078542"/>
    </source>
</evidence>
<dbReference type="SUPFAM" id="SSF56219">
    <property type="entry name" value="DNase I-like"/>
    <property type="match status" value="1"/>
</dbReference>
<dbReference type="InterPro" id="IPR036691">
    <property type="entry name" value="Endo/exonu/phosph_ase_sf"/>
</dbReference>
<dbReference type="STRING" id="456900.A0A151IP26"/>
<feature type="domain" description="Endonuclease/exonuclease/phosphatase" evidence="2">
    <location>
        <begin position="1"/>
        <end position="79"/>
    </location>
</feature>
<keyword evidence="1" id="KW-0812">Transmembrane</keyword>
<keyword evidence="1" id="KW-1133">Transmembrane helix</keyword>
<dbReference type="Proteomes" id="UP000078542">
    <property type="component" value="Unassembled WGS sequence"/>
</dbReference>
<proteinExistence type="predicted"/>
<evidence type="ECO:0000313" key="3">
    <source>
        <dbReference type="EMBL" id="KYN07216.1"/>
    </source>
</evidence>
<dbReference type="AlphaFoldDB" id="A0A151IP26"/>
<evidence type="ECO:0000256" key="1">
    <source>
        <dbReference type="SAM" id="Phobius"/>
    </source>
</evidence>